<dbReference type="KEGG" id="tps:THAPSDRAFT_3047"/>
<sequence length="984" mass="110404">MKDNTSSPTKQGKKNTNIPLATQTQTNDNNNNTKSSITCNGIGGIKQEIYTLRKSYSSSGESSISFSSEEDQEQYNANRYLNLPANEDLSFVEQDKEVEVVAINGTAREYDLQLDSIKASSLSAKQWGLEEPQTLPPFNLQATPSKTVEGCLVARVLPKQFADYDTQKSMAFVDPDPFIQSLKVWQLKNGIKYTDVPIITRPNPRLDQQLPLSFNEEEAVVGLDMYLVRSAFLDNPNQQQTMFGSYINNDELSREQLRQLLINHIDLTRNNSSLSGFDKKESLSTTNCSTAFFSTKTTATVIDYSYWLDNVFHLHMNRSSKEMASRTLRRLELSATRKLQSLKRHGRQNVAKEENLAVLHKLTSSKLVLVGSNEGVDEMIGGEEEEDLKDGYSSDGGGGNAEVVLVGMTSADVWNACSNEGMNALLMNGLVREATPSKTRWAVSLTLPKLILPWSNEDTGEGNDTDATAWSSPSVPSSPILETIQLDVTSNPPTILTVQTFENFTACLFTEVPIVVSTTIMYASNAIVTWFVDEELVVYDSDSYTPSVNDIGKRISILITPIRSGHNGDGCQEAYSFCSLVEALPTMPIVELRRNWIQGKDAMIVSDDEQKHLRVVTEVDRNIHNSLFCPVLEAHGYQGFYSNKVTSQLEGCSMFWSTFTFDIAGRASMMEFPLRTLLTQESKHNGEHHKHFTQYYDAKSTLQDLQLERWESMHGVRHLLEEHDEGQIVQVARLRPKQRGHTIPESIVVANTHLFYHPMADHIRVLQAYAICHKLDEVRRYQDRADPVLICGDFNSGPLSGVVRLLTHRSLVPTENDCWKHLNKYKWECGDNEYMLDHGYIGNPIDAVNDPVFVDEEFVDAHSDEASLDVSYTSKEENDGERTSDSSSEICPPTIVLPSCFPDLISGCLSVPQFTNYAVDFVETLDYAFASKPSKREPWGMMPLGEAPMPSENSVKKWVAMPNEVMPSDHVALACDFEWARYDL</sequence>
<dbReference type="Proteomes" id="UP000001449">
    <property type="component" value="Chromosome 2"/>
</dbReference>
<dbReference type="GO" id="GO:0005739">
    <property type="term" value="C:mitochondrion"/>
    <property type="evidence" value="ECO:0000318"/>
    <property type="project" value="GO_Central"/>
</dbReference>
<feature type="compositionally biased region" description="Basic and acidic residues" evidence="1">
    <location>
        <begin position="874"/>
        <end position="884"/>
    </location>
</feature>
<feature type="compositionally biased region" description="Low complexity" evidence="1">
    <location>
        <begin position="22"/>
        <end position="33"/>
    </location>
</feature>
<evidence type="ECO:0000313" key="4">
    <source>
        <dbReference type="Proteomes" id="UP000001449"/>
    </source>
</evidence>
<gene>
    <name evidence="3" type="ORF">THAPSDRAFT_3047</name>
</gene>
<organism evidence="3 4">
    <name type="scientific">Thalassiosira pseudonana</name>
    <name type="common">Marine diatom</name>
    <name type="synonym">Cyclotella nana</name>
    <dbReference type="NCBI Taxonomy" id="35128"/>
    <lineage>
        <taxon>Eukaryota</taxon>
        <taxon>Sar</taxon>
        <taxon>Stramenopiles</taxon>
        <taxon>Ochrophyta</taxon>
        <taxon>Bacillariophyta</taxon>
        <taxon>Coscinodiscophyceae</taxon>
        <taxon>Thalassiosirophycidae</taxon>
        <taxon>Thalassiosirales</taxon>
        <taxon>Thalassiosiraceae</taxon>
        <taxon>Thalassiosira</taxon>
    </lineage>
</organism>
<proteinExistence type="predicted"/>
<evidence type="ECO:0000256" key="1">
    <source>
        <dbReference type="SAM" id="MobiDB-lite"/>
    </source>
</evidence>
<accession>B8BW33</accession>
<dbReference type="PANTHER" id="PTHR12121:SF37">
    <property type="entry name" value="2',5'-PHOSPHODIESTERASE 12"/>
    <property type="match status" value="1"/>
</dbReference>
<dbReference type="GeneID" id="7442416"/>
<evidence type="ECO:0000259" key="2">
    <source>
        <dbReference type="Pfam" id="PF03372"/>
    </source>
</evidence>
<dbReference type="PANTHER" id="PTHR12121">
    <property type="entry name" value="CARBON CATABOLITE REPRESSOR PROTEIN 4"/>
    <property type="match status" value="1"/>
</dbReference>
<feature type="region of interest" description="Disordered" evidence="1">
    <location>
        <begin position="869"/>
        <end position="889"/>
    </location>
</feature>
<feature type="region of interest" description="Disordered" evidence="1">
    <location>
        <begin position="1"/>
        <end position="38"/>
    </location>
</feature>
<dbReference type="SUPFAM" id="SSF56219">
    <property type="entry name" value="DNase I-like"/>
    <property type="match status" value="1"/>
</dbReference>
<dbReference type="GO" id="GO:0000175">
    <property type="term" value="F:3'-5'-RNA exonuclease activity"/>
    <property type="evidence" value="ECO:0000318"/>
    <property type="project" value="GO_Central"/>
</dbReference>
<reference evidence="3 4" key="1">
    <citation type="journal article" date="2004" name="Science">
        <title>The genome of the diatom Thalassiosira pseudonana: ecology, evolution, and metabolism.</title>
        <authorList>
            <person name="Armbrust E.V."/>
            <person name="Berges J.A."/>
            <person name="Bowler C."/>
            <person name="Green B.R."/>
            <person name="Martinez D."/>
            <person name="Putnam N.H."/>
            <person name="Zhou S."/>
            <person name="Allen A.E."/>
            <person name="Apt K.E."/>
            <person name="Bechner M."/>
            <person name="Brzezinski M.A."/>
            <person name="Chaal B.K."/>
            <person name="Chiovitti A."/>
            <person name="Davis A.K."/>
            <person name="Demarest M.S."/>
            <person name="Detter J.C."/>
            <person name="Glavina T."/>
            <person name="Goodstein D."/>
            <person name="Hadi M.Z."/>
            <person name="Hellsten U."/>
            <person name="Hildebrand M."/>
            <person name="Jenkins B.D."/>
            <person name="Jurka J."/>
            <person name="Kapitonov V.V."/>
            <person name="Kroger N."/>
            <person name="Lau W.W."/>
            <person name="Lane T.W."/>
            <person name="Larimer F.W."/>
            <person name="Lippmeier J.C."/>
            <person name="Lucas S."/>
            <person name="Medina M."/>
            <person name="Montsant A."/>
            <person name="Obornik M."/>
            <person name="Parker M.S."/>
            <person name="Palenik B."/>
            <person name="Pazour G.J."/>
            <person name="Richardson P.M."/>
            <person name="Rynearson T.A."/>
            <person name="Saito M.A."/>
            <person name="Schwartz D.C."/>
            <person name="Thamatrakoln K."/>
            <person name="Valentin K."/>
            <person name="Vardi A."/>
            <person name="Wilkerson F.P."/>
            <person name="Rokhsar D.S."/>
        </authorList>
    </citation>
    <scope>NUCLEOTIDE SEQUENCE [LARGE SCALE GENOMIC DNA]</scope>
    <source>
        <strain evidence="3 4">CCMP1335</strain>
    </source>
</reference>
<dbReference type="Gene3D" id="3.60.10.10">
    <property type="entry name" value="Endonuclease/exonuclease/phosphatase"/>
    <property type="match status" value="1"/>
</dbReference>
<name>B8BW33_THAPS</name>
<dbReference type="InterPro" id="IPR005135">
    <property type="entry name" value="Endo/exonuclease/phosphatase"/>
</dbReference>
<dbReference type="AlphaFoldDB" id="B8BW33"/>
<dbReference type="PaxDb" id="35128-Thaps3047"/>
<keyword evidence="4" id="KW-1185">Reference proteome</keyword>
<dbReference type="InterPro" id="IPR036691">
    <property type="entry name" value="Endo/exonu/phosph_ase_sf"/>
</dbReference>
<dbReference type="GO" id="GO:0000288">
    <property type="term" value="P:nuclear-transcribed mRNA catabolic process, deadenylation-dependent decay"/>
    <property type="evidence" value="ECO:0000318"/>
    <property type="project" value="GO_Central"/>
</dbReference>
<dbReference type="Pfam" id="PF03372">
    <property type="entry name" value="Exo_endo_phos"/>
    <property type="match status" value="1"/>
</dbReference>
<dbReference type="RefSeq" id="XP_002287597.1">
    <property type="nucleotide sequence ID" value="XM_002287561.1"/>
</dbReference>
<dbReference type="eggNOG" id="KOG0620">
    <property type="taxonomic scope" value="Eukaryota"/>
</dbReference>
<dbReference type="InterPro" id="IPR050410">
    <property type="entry name" value="CCR4/nocturin_mRNA_transcr"/>
</dbReference>
<dbReference type="STRING" id="35128.B8BW33"/>
<reference evidence="3 4" key="2">
    <citation type="journal article" date="2008" name="Nature">
        <title>The Phaeodactylum genome reveals the evolutionary history of diatom genomes.</title>
        <authorList>
            <person name="Bowler C."/>
            <person name="Allen A.E."/>
            <person name="Badger J.H."/>
            <person name="Grimwood J."/>
            <person name="Jabbari K."/>
            <person name="Kuo A."/>
            <person name="Maheswari U."/>
            <person name="Martens C."/>
            <person name="Maumus F."/>
            <person name="Otillar R.P."/>
            <person name="Rayko E."/>
            <person name="Salamov A."/>
            <person name="Vandepoele K."/>
            <person name="Beszteri B."/>
            <person name="Gruber A."/>
            <person name="Heijde M."/>
            <person name="Katinka M."/>
            <person name="Mock T."/>
            <person name="Valentin K."/>
            <person name="Verret F."/>
            <person name="Berges J.A."/>
            <person name="Brownlee C."/>
            <person name="Cadoret J.P."/>
            <person name="Chiovitti A."/>
            <person name="Choi C.J."/>
            <person name="Coesel S."/>
            <person name="De Martino A."/>
            <person name="Detter J.C."/>
            <person name="Durkin C."/>
            <person name="Falciatore A."/>
            <person name="Fournet J."/>
            <person name="Haruta M."/>
            <person name="Huysman M.J."/>
            <person name="Jenkins B.D."/>
            <person name="Jiroutova K."/>
            <person name="Jorgensen R.E."/>
            <person name="Joubert Y."/>
            <person name="Kaplan A."/>
            <person name="Kroger N."/>
            <person name="Kroth P.G."/>
            <person name="La Roche J."/>
            <person name="Lindquist E."/>
            <person name="Lommer M."/>
            <person name="Martin-Jezequel V."/>
            <person name="Lopez P.J."/>
            <person name="Lucas S."/>
            <person name="Mangogna M."/>
            <person name="McGinnis K."/>
            <person name="Medlin L.K."/>
            <person name="Montsant A."/>
            <person name="Oudot-Le Secq M.P."/>
            <person name="Napoli C."/>
            <person name="Obornik M."/>
            <person name="Parker M.S."/>
            <person name="Petit J.L."/>
            <person name="Porcel B.M."/>
            <person name="Poulsen N."/>
            <person name="Robison M."/>
            <person name="Rychlewski L."/>
            <person name="Rynearson T.A."/>
            <person name="Schmutz J."/>
            <person name="Shapiro H."/>
            <person name="Siaut M."/>
            <person name="Stanley M."/>
            <person name="Sussman M.R."/>
            <person name="Taylor A.R."/>
            <person name="Vardi A."/>
            <person name="von Dassow P."/>
            <person name="Vyverman W."/>
            <person name="Willis A."/>
            <person name="Wyrwicz L.S."/>
            <person name="Rokhsar D.S."/>
            <person name="Weissenbach J."/>
            <person name="Armbrust E.V."/>
            <person name="Green B.R."/>
            <person name="Van de Peer Y."/>
            <person name="Grigoriev I.V."/>
        </authorList>
    </citation>
    <scope>NUCLEOTIDE SEQUENCE [LARGE SCALE GENOMIC DNA]</scope>
    <source>
        <strain evidence="3 4">CCMP1335</strain>
    </source>
</reference>
<protein>
    <recommendedName>
        <fullName evidence="2">Endonuclease/exonuclease/phosphatase domain-containing protein</fullName>
    </recommendedName>
</protein>
<dbReference type="HOGENOM" id="CLU_302960_0_0_1"/>
<dbReference type="EMBL" id="CM000639">
    <property type="protein sequence ID" value="EED95040.1"/>
    <property type="molecule type" value="Genomic_DNA"/>
</dbReference>
<dbReference type="InParanoid" id="B8BW33"/>
<feature type="domain" description="Endonuclease/exonuclease/phosphatase" evidence="2">
    <location>
        <begin position="749"/>
        <end position="970"/>
    </location>
</feature>
<evidence type="ECO:0000313" key="3">
    <source>
        <dbReference type="EMBL" id="EED95040.1"/>
    </source>
</evidence>
<feature type="compositionally biased region" description="Polar residues" evidence="1">
    <location>
        <begin position="1"/>
        <end position="21"/>
    </location>
</feature>